<dbReference type="AlphaFoldDB" id="A0A8J2N0L2"/>
<dbReference type="RefSeq" id="XP_043169765.1">
    <property type="nucleotide sequence ID" value="XM_043313830.1"/>
</dbReference>
<feature type="region of interest" description="Disordered" evidence="2">
    <location>
        <begin position="310"/>
        <end position="329"/>
    </location>
</feature>
<sequence>MVLDDARIDEAALQAEVSELTDTNVALKLDLEDLEDLKESNTITLARVNQPSAQVCIMESSESINKDVTAPTKFLGDNDTINTYLSQVRTVGRAASLVAWRCGLGSQVGVNMKTCSHTQGSEKKGSPIKRPTKRLSRRQKSTTIQKTKNKKDDLQGKTVLNVATPMLRHVWVRPPTYASQPTPDSVQGSKQCKKCGSWYEFDTDFEKETFRIHVSLCEEVVCKHEGCCDVMSKDHFFKEHQQVCKKRAPGERKKLSFTGAAKSAPKIQETFDILTADGTARESAERTPAEPTGDGITIDDYQHGIEKGLRLEEGRKRGGLQGSSIWAAS</sequence>
<keyword evidence="4" id="KW-1185">Reference proteome</keyword>
<feature type="compositionally biased region" description="Basic and acidic residues" evidence="2">
    <location>
        <begin position="279"/>
        <end position="288"/>
    </location>
</feature>
<evidence type="ECO:0000313" key="3">
    <source>
        <dbReference type="EMBL" id="CAG5162386.1"/>
    </source>
</evidence>
<evidence type="ECO:0000256" key="2">
    <source>
        <dbReference type="SAM" id="MobiDB-lite"/>
    </source>
</evidence>
<comment type="caution">
    <text evidence="3">The sequence shown here is derived from an EMBL/GenBank/DDBJ whole genome shotgun (WGS) entry which is preliminary data.</text>
</comment>
<name>A0A8J2N0L2_9PLEO</name>
<dbReference type="Proteomes" id="UP000676310">
    <property type="component" value="Unassembled WGS sequence"/>
</dbReference>
<feature type="coiled-coil region" evidence="1">
    <location>
        <begin position="3"/>
        <end position="37"/>
    </location>
</feature>
<feature type="region of interest" description="Disordered" evidence="2">
    <location>
        <begin position="116"/>
        <end position="152"/>
    </location>
</feature>
<reference evidence="3" key="1">
    <citation type="submission" date="2021-05" db="EMBL/GenBank/DDBJ databases">
        <authorList>
            <person name="Stam R."/>
        </authorList>
    </citation>
    <scope>NUCLEOTIDE SEQUENCE</scope>
    <source>
        <strain evidence="3">CS162</strain>
    </source>
</reference>
<organism evidence="3 4">
    <name type="scientific">Alternaria atra</name>
    <dbReference type="NCBI Taxonomy" id="119953"/>
    <lineage>
        <taxon>Eukaryota</taxon>
        <taxon>Fungi</taxon>
        <taxon>Dikarya</taxon>
        <taxon>Ascomycota</taxon>
        <taxon>Pezizomycotina</taxon>
        <taxon>Dothideomycetes</taxon>
        <taxon>Pleosporomycetidae</taxon>
        <taxon>Pleosporales</taxon>
        <taxon>Pleosporineae</taxon>
        <taxon>Pleosporaceae</taxon>
        <taxon>Alternaria</taxon>
        <taxon>Alternaria sect. Ulocladioides</taxon>
    </lineage>
</organism>
<gene>
    <name evidence="3" type="ORF">ALTATR162_LOCUS6209</name>
</gene>
<keyword evidence="1" id="KW-0175">Coiled coil</keyword>
<proteinExistence type="predicted"/>
<feature type="region of interest" description="Disordered" evidence="2">
    <location>
        <begin position="278"/>
        <end position="299"/>
    </location>
</feature>
<protein>
    <submittedName>
        <fullName evidence="3">Uncharacterized protein</fullName>
    </submittedName>
</protein>
<accession>A0A8J2N0L2</accession>
<evidence type="ECO:0000256" key="1">
    <source>
        <dbReference type="SAM" id="Coils"/>
    </source>
</evidence>
<dbReference type="GeneID" id="67018073"/>
<feature type="compositionally biased region" description="Basic residues" evidence="2">
    <location>
        <begin position="126"/>
        <end position="140"/>
    </location>
</feature>
<dbReference type="EMBL" id="CAJRGZ010000019">
    <property type="protein sequence ID" value="CAG5162386.1"/>
    <property type="molecule type" value="Genomic_DNA"/>
</dbReference>
<evidence type="ECO:0000313" key="4">
    <source>
        <dbReference type="Proteomes" id="UP000676310"/>
    </source>
</evidence>